<dbReference type="InterPro" id="IPR025269">
    <property type="entry name" value="SAM-like_dom"/>
</dbReference>
<dbReference type="Gene3D" id="1.10.150.130">
    <property type="match status" value="1"/>
</dbReference>
<dbReference type="InterPro" id="IPR010998">
    <property type="entry name" value="Integrase_recombinase_N"/>
</dbReference>
<organism evidence="5 6">
    <name type="scientific">Rhodonellum ikkaensis</name>
    <dbReference type="NCBI Taxonomy" id="336829"/>
    <lineage>
        <taxon>Bacteria</taxon>
        <taxon>Pseudomonadati</taxon>
        <taxon>Bacteroidota</taxon>
        <taxon>Cytophagia</taxon>
        <taxon>Cytophagales</taxon>
        <taxon>Cytophagaceae</taxon>
        <taxon>Rhodonellum</taxon>
    </lineage>
</organism>
<feature type="domain" description="Tyr recombinase" evidence="3">
    <location>
        <begin position="230"/>
        <end position="401"/>
    </location>
</feature>
<dbReference type="EMBL" id="FNQC01000044">
    <property type="protein sequence ID" value="SDZ59488.1"/>
    <property type="molecule type" value="Genomic_DNA"/>
</dbReference>
<keyword evidence="6" id="KW-1185">Reference proteome</keyword>
<dbReference type="Gene3D" id="1.10.443.10">
    <property type="entry name" value="Intergrase catalytic core"/>
    <property type="match status" value="1"/>
</dbReference>
<accession>A0A1H3UAR4</accession>
<sequence length="421" mass="48203">MATIKFQLRSEANKAVPIYFYLSMGRGSFFRIRTGFSIHPSSWSKAKGFPKQNDEANKKIATNLKALEKHLLECINDAQANGIEINTDFLEKKTNGCFNREEKTDNSLVTYQIQYIIDHADTRKIQGKSKIGLAANTVKNYQTFKNIIEGFEVVIKKPLRFIDLSPELVENFKNWLLKKKGYSVNHAGKQMAFLKSISRDAEKLGVTIHTNALKIETFTESNEDRYIVTLSFNELDQIEKAELKREALINARKWLLLGCEIGQRGEDLIEIRPNDFRHTQDGAFVDVFQKKGKKHVSIPITPRAKRVLDKGFPESISLQNFNDYIKDLCKEAGLNELTEGKKMDPETGRKVLGKFPKHELIVSHGCRRSFCTNYYKIIPTTVIMGVTGHSKESTFLQYINKPKDRDDNAKLFLKYFSENGN</sequence>
<evidence type="ECO:0000313" key="6">
    <source>
        <dbReference type="Proteomes" id="UP000199663"/>
    </source>
</evidence>
<dbReference type="InterPro" id="IPR011010">
    <property type="entry name" value="DNA_brk_join_enz"/>
</dbReference>
<dbReference type="InterPro" id="IPR002104">
    <property type="entry name" value="Integrase_catalytic"/>
</dbReference>
<dbReference type="RefSeq" id="WP_019597345.1">
    <property type="nucleotide sequence ID" value="NZ_FNQC01000044.1"/>
</dbReference>
<evidence type="ECO:0000313" key="5">
    <source>
        <dbReference type="EMBL" id="SDZ59488.1"/>
    </source>
</evidence>
<feature type="domain" description="Phage integrase SAM-like" evidence="4">
    <location>
        <begin position="129"/>
        <end position="207"/>
    </location>
</feature>
<dbReference type="Proteomes" id="UP000199663">
    <property type="component" value="Unassembled WGS sequence"/>
</dbReference>
<gene>
    <name evidence="5" type="ORF">SAMN05444412_1442</name>
</gene>
<dbReference type="Pfam" id="PF00589">
    <property type="entry name" value="Phage_integrase"/>
    <property type="match status" value="1"/>
</dbReference>
<dbReference type="InterPro" id="IPR013762">
    <property type="entry name" value="Integrase-like_cat_sf"/>
</dbReference>
<protein>
    <submittedName>
        <fullName evidence="5">Integrase</fullName>
    </submittedName>
</protein>
<keyword evidence="1" id="KW-0238">DNA-binding</keyword>
<proteinExistence type="predicted"/>
<reference evidence="5 6" key="1">
    <citation type="submission" date="2016-10" db="EMBL/GenBank/DDBJ databases">
        <authorList>
            <person name="Varghese N."/>
            <person name="Submissions S."/>
        </authorList>
    </citation>
    <scope>NUCLEOTIDE SEQUENCE [LARGE SCALE GENOMIC DNA]</scope>
    <source>
        <strain evidence="5 6">DSM 17997</strain>
    </source>
</reference>
<evidence type="ECO:0000256" key="1">
    <source>
        <dbReference type="ARBA" id="ARBA00023125"/>
    </source>
</evidence>
<evidence type="ECO:0000259" key="4">
    <source>
        <dbReference type="Pfam" id="PF13102"/>
    </source>
</evidence>
<dbReference type="SUPFAM" id="SSF56349">
    <property type="entry name" value="DNA breaking-rejoining enzymes"/>
    <property type="match status" value="1"/>
</dbReference>
<name>A0A1H3UAR4_9BACT</name>
<dbReference type="Pfam" id="PF13102">
    <property type="entry name" value="Phage_int_SAM_5"/>
    <property type="match status" value="1"/>
</dbReference>
<evidence type="ECO:0000259" key="3">
    <source>
        <dbReference type="Pfam" id="PF00589"/>
    </source>
</evidence>
<keyword evidence="2" id="KW-0233">DNA recombination</keyword>
<evidence type="ECO:0000256" key="2">
    <source>
        <dbReference type="ARBA" id="ARBA00023172"/>
    </source>
</evidence>
<comment type="caution">
    <text evidence="5">The sequence shown here is derived from an EMBL/GenBank/DDBJ whole genome shotgun (WGS) entry which is preliminary data.</text>
</comment>